<dbReference type="RefSeq" id="WP_090675108.1">
    <property type="nucleotide sequence ID" value="NZ_FNIT01000007.1"/>
</dbReference>
<dbReference type="EMBL" id="FNIT01000007">
    <property type="protein sequence ID" value="SDO51289.1"/>
    <property type="molecule type" value="Genomic_DNA"/>
</dbReference>
<accession>A0A1H0K5Y3</accession>
<protein>
    <recommendedName>
        <fullName evidence="3">Alpha/beta hydrolase family protein</fullName>
    </recommendedName>
</protein>
<dbReference type="Proteomes" id="UP000198793">
    <property type="component" value="Unassembled WGS sequence"/>
</dbReference>
<dbReference type="AlphaFoldDB" id="A0A1H0K5Y3"/>
<dbReference type="Gene3D" id="3.40.50.1820">
    <property type="entry name" value="alpha/beta hydrolase"/>
    <property type="match status" value="1"/>
</dbReference>
<reference evidence="1 2" key="1">
    <citation type="submission" date="2016-10" db="EMBL/GenBank/DDBJ databases">
        <authorList>
            <person name="de Groot N.N."/>
        </authorList>
    </citation>
    <scope>NUCLEOTIDE SEQUENCE [LARGE SCALE GENOMIC DNA]</scope>
    <source>
        <strain evidence="2">L7-484,KACC 16230,DSM 25025</strain>
    </source>
</reference>
<organism evidence="1 2">
    <name type="scientific">Aureimonas jatrophae</name>
    <dbReference type="NCBI Taxonomy" id="1166073"/>
    <lineage>
        <taxon>Bacteria</taxon>
        <taxon>Pseudomonadati</taxon>
        <taxon>Pseudomonadota</taxon>
        <taxon>Alphaproteobacteria</taxon>
        <taxon>Hyphomicrobiales</taxon>
        <taxon>Aurantimonadaceae</taxon>
        <taxon>Aureimonas</taxon>
    </lineage>
</organism>
<proteinExistence type="predicted"/>
<evidence type="ECO:0008006" key="3">
    <source>
        <dbReference type="Google" id="ProtNLM"/>
    </source>
</evidence>
<dbReference type="SUPFAM" id="SSF53474">
    <property type="entry name" value="alpha/beta-Hydrolases"/>
    <property type="match status" value="1"/>
</dbReference>
<name>A0A1H0K5Y3_9HYPH</name>
<dbReference type="OrthoDB" id="8447815at2"/>
<evidence type="ECO:0000313" key="1">
    <source>
        <dbReference type="EMBL" id="SDO51289.1"/>
    </source>
</evidence>
<keyword evidence="2" id="KW-1185">Reference proteome</keyword>
<gene>
    <name evidence="1" type="ORF">SAMN05192530_107110</name>
</gene>
<sequence length="261" mass="28749">MDVYAGIDGTGPLDNASYRTQFARSFVSRLQRERSWGKSYYLRGPTMDGQETRQLSRQILREVEGDLHRTTARRVERVVVAGYSRGGAAAIRLCRELGRHGHAVDALLLFDAVDMSLTVAADLVPANVRTCFHARRDPASLSRSFWDNCGRGAEDASRTRYVEHFFRCTHGGMGGVPWTVADSDGVINEAATDRTLSGRIVRGAGLPGLPFAALNEIHRYSSRTSVTLAQDRIVSAQVGAWMFGHLDRVLAAKRRTPALTS</sequence>
<evidence type="ECO:0000313" key="2">
    <source>
        <dbReference type="Proteomes" id="UP000198793"/>
    </source>
</evidence>
<dbReference type="InterPro" id="IPR029058">
    <property type="entry name" value="AB_hydrolase_fold"/>
</dbReference>